<dbReference type="STRING" id="6239.R155.2.1"/>
<dbReference type="AlphaFoldDB" id="C3JXD8"/>
<feature type="compositionally biased region" description="Pro residues" evidence="1">
    <location>
        <begin position="759"/>
        <end position="769"/>
    </location>
</feature>
<dbReference type="RefSeq" id="NP_497484.2">
    <property type="nucleotide sequence ID" value="NM_065083.5"/>
</dbReference>
<dbReference type="GeneID" id="175340"/>
<dbReference type="InterPro" id="IPR000242">
    <property type="entry name" value="PTP_cat"/>
</dbReference>
<dbReference type="OMA" id="LAGHMIC"/>
<dbReference type="Gene3D" id="3.90.190.10">
    <property type="entry name" value="Protein tyrosine phosphatase superfamily"/>
    <property type="match status" value="1"/>
</dbReference>
<evidence type="ECO:0000259" key="5">
    <source>
        <dbReference type="PROSITE" id="PS50056"/>
    </source>
</evidence>
<feature type="signal peptide" evidence="3">
    <location>
        <begin position="1"/>
        <end position="17"/>
    </location>
</feature>
<dbReference type="PaxDb" id="6239-R155.2"/>
<dbReference type="PANTHER" id="PTHR32525:SF0">
    <property type="entry name" value="DOMAIN OF UNKNOWN FUNCTION WSN DOMAIN-CONTAINING PROTEIN-RELATED"/>
    <property type="match status" value="1"/>
</dbReference>
<keyword evidence="3" id="KW-0732">Signal</keyword>
<dbReference type="eggNOG" id="ENOG502QQ2D">
    <property type="taxonomic scope" value="Eukaryota"/>
</dbReference>
<protein>
    <submittedName>
        <fullName evidence="6">WSN domain-containing protein</fullName>
    </submittedName>
</protein>
<dbReference type="CTD" id="175340"/>
<dbReference type="Bgee" id="WBGene00020116">
    <property type="expression patterns" value="Expressed in adult organism and 1 other cell type or tissue"/>
</dbReference>
<keyword evidence="2" id="KW-0472">Membrane</keyword>
<dbReference type="InterPro" id="IPR000387">
    <property type="entry name" value="Tyr_Pase_dom"/>
</dbReference>
<dbReference type="SUPFAM" id="SSF52799">
    <property type="entry name" value="(Phosphotyrosine protein) phosphatases II"/>
    <property type="match status" value="1"/>
</dbReference>
<evidence type="ECO:0007829" key="9">
    <source>
        <dbReference type="PeptideAtlas" id="C3JXD8"/>
    </source>
</evidence>
<dbReference type="OrthoDB" id="5842271at2759"/>
<evidence type="ECO:0000313" key="6">
    <source>
        <dbReference type="EMBL" id="CCD71673.1"/>
    </source>
</evidence>
<evidence type="ECO:0000313" key="7">
    <source>
        <dbReference type="Proteomes" id="UP000001940"/>
    </source>
</evidence>
<dbReference type="EMBL" id="BX284603">
    <property type="protein sequence ID" value="CCD71673.1"/>
    <property type="molecule type" value="Genomic_DNA"/>
</dbReference>
<dbReference type="Proteomes" id="UP000001940">
    <property type="component" value="Chromosome III"/>
</dbReference>
<evidence type="ECO:0000256" key="1">
    <source>
        <dbReference type="SAM" id="MobiDB-lite"/>
    </source>
</evidence>
<dbReference type="PANTHER" id="PTHR32525">
    <property type="entry name" value="PROTEIN-TYROSINE-PHOSPHATASE"/>
    <property type="match status" value="1"/>
</dbReference>
<organism evidence="6 7">
    <name type="scientific">Caenorhabditis elegans</name>
    <dbReference type="NCBI Taxonomy" id="6239"/>
    <lineage>
        <taxon>Eukaryota</taxon>
        <taxon>Metazoa</taxon>
        <taxon>Ecdysozoa</taxon>
        <taxon>Nematoda</taxon>
        <taxon>Chromadorea</taxon>
        <taxon>Rhabditida</taxon>
        <taxon>Rhabditina</taxon>
        <taxon>Rhabditomorpha</taxon>
        <taxon>Rhabditoidea</taxon>
        <taxon>Rhabditidae</taxon>
        <taxon>Peloderinae</taxon>
        <taxon>Caenorhabditis</taxon>
    </lineage>
</organism>
<dbReference type="SMART" id="SM00404">
    <property type="entry name" value="PTPc_motif"/>
    <property type="match status" value="1"/>
</dbReference>
<dbReference type="SMART" id="SM00453">
    <property type="entry name" value="WSN"/>
    <property type="match status" value="1"/>
</dbReference>
<dbReference type="KEGG" id="cel:CELE_R155.2"/>
<evidence type="ECO:0000313" key="8">
    <source>
        <dbReference type="WormBase" id="R155.2"/>
    </source>
</evidence>
<evidence type="ECO:0000259" key="4">
    <source>
        <dbReference type="PROSITE" id="PS50055"/>
    </source>
</evidence>
<feature type="domain" description="Tyrosine specific protein phosphatases" evidence="5">
    <location>
        <begin position="1071"/>
        <end position="1143"/>
    </location>
</feature>
<reference evidence="6 7" key="1">
    <citation type="journal article" date="1998" name="Science">
        <title>Genome sequence of the nematode C. elegans: a platform for investigating biology.</title>
        <authorList>
            <consortium name="The C. elegans sequencing consortium"/>
            <person name="Sulson J.E."/>
            <person name="Waterston R."/>
        </authorList>
    </citation>
    <scope>NUCLEOTIDE SEQUENCE [LARGE SCALE GENOMIC DNA]</scope>
    <source>
        <strain evidence="6 7">Bristol N2</strain>
    </source>
</reference>
<dbReference type="SMR" id="C3JXD8"/>
<keyword evidence="2" id="KW-1133">Transmembrane helix</keyword>
<dbReference type="Pfam" id="PF02206">
    <property type="entry name" value="WSN"/>
    <property type="match status" value="1"/>
</dbReference>
<dbReference type="HOGENOM" id="CLU_297209_0_0_1"/>
<dbReference type="PROSITE" id="PS50056">
    <property type="entry name" value="TYR_PHOSPHATASE_2"/>
    <property type="match status" value="1"/>
</dbReference>
<dbReference type="InterPro" id="IPR003125">
    <property type="entry name" value="WSN"/>
</dbReference>
<feature type="chain" id="PRO_5002926742" evidence="3">
    <location>
        <begin position="18"/>
        <end position="1238"/>
    </location>
</feature>
<feature type="domain" description="Tyrosine-protein phosphatase" evidence="4">
    <location>
        <begin position="904"/>
        <end position="1152"/>
    </location>
</feature>
<gene>
    <name evidence="6 8" type="primary">moa-1</name>
    <name evidence="6" type="ORF">CELE_R155.2</name>
    <name evidence="8" type="ORF">R155.2</name>
</gene>
<dbReference type="AGR" id="WB:WBGene00020116"/>
<keyword evidence="9" id="KW-1267">Proteomics identification</keyword>
<feature type="compositionally biased region" description="Low complexity" evidence="1">
    <location>
        <begin position="770"/>
        <end position="782"/>
    </location>
</feature>
<keyword evidence="7" id="KW-1185">Reference proteome</keyword>
<dbReference type="GO" id="GO:0004725">
    <property type="term" value="F:protein tyrosine phosphatase activity"/>
    <property type="evidence" value="ECO:0007669"/>
    <property type="project" value="InterPro"/>
</dbReference>
<dbReference type="Pfam" id="PF00102">
    <property type="entry name" value="Y_phosphatase"/>
    <property type="match status" value="1"/>
</dbReference>
<accession>C3JXD8</accession>
<feature type="region of interest" description="Disordered" evidence="1">
    <location>
        <begin position="758"/>
        <end position="786"/>
    </location>
</feature>
<evidence type="ECO:0000256" key="2">
    <source>
        <dbReference type="SAM" id="Phobius"/>
    </source>
</evidence>
<dbReference type="FunCoup" id="C3JXD8">
    <property type="interactions" value="811"/>
</dbReference>
<evidence type="ECO:0000256" key="3">
    <source>
        <dbReference type="SAM" id="SignalP"/>
    </source>
</evidence>
<dbReference type="SMART" id="SM00194">
    <property type="entry name" value="PTPc"/>
    <property type="match status" value="1"/>
</dbReference>
<dbReference type="CDD" id="cd00047">
    <property type="entry name" value="PTPc"/>
    <property type="match status" value="1"/>
</dbReference>
<dbReference type="WormBase" id="R155.2">
    <property type="protein sequence ID" value="CE43708"/>
    <property type="gene ID" value="WBGene00020116"/>
    <property type="gene designation" value="moa-1"/>
</dbReference>
<feature type="transmembrane region" description="Helical" evidence="2">
    <location>
        <begin position="793"/>
        <end position="816"/>
    </location>
</feature>
<dbReference type="InterPro" id="IPR003595">
    <property type="entry name" value="Tyr_Pase_cat"/>
</dbReference>
<dbReference type="InParanoid" id="C3JXD8"/>
<dbReference type="PeptideAtlas" id="C3JXD8"/>
<keyword evidence="2" id="KW-0812">Transmembrane</keyword>
<dbReference type="PROSITE" id="PS50055">
    <property type="entry name" value="TYR_PHOSPHATASE_PTP"/>
    <property type="match status" value="1"/>
</dbReference>
<name>C3JXD8_CAEEL</name>
<dbReference type="InterPro" id="IPR029021">
    <property type="entry name" value="Prot-tyrosine_phosphatase-like"/>
</dbReference>
<sequence length="1238" mass="138688">MNLIPIVSLILWNNVHGAQLLPDLGADDIGKDNEYFSRRNPRATNKEFKSSLIQMQMISRVTNGIYLQHGLSNGSIKSDDLIPELLHFGTITPTQISAINTDKLSKIVEGINGLKLDGKVGQVEKQLIEFVSKQEELSNIDPSAIVPKDDPYMKELKDLKGRNVPWAKLETGFKKDLNYFLSEMNDFNTTSDLDNLQRVISAIALCKRFDPTPFKSLSNFKLLRDKYNDSPMMTKARGFLKEFKNEKVEKANLETVHKNIDSLSSLAEDLKTNQHVIETLHHFFEARQLPIIDSKYLAGFPKGISDISMVFTDLGTAWVNQTVAGQASNLGKALNQVKILVTKAAGIDQSVQSGEATILKELSEIHPKIMKFVDFADTVKPFVGAVTDIKLPVPSGNVPTFDNLDKFTKSTEELSLKLLAADKLVGLSKALHDSMNQHTLDNMSQIVNVTDAKFLESVQKINETYKLIFKEKGSMTTLSKGTILKDVTTVVNNFKHLKAFVEKFKKFKKDLEFLNKIKKIEPVINFIKDYRGKTPNKVGLPILISSLPSIKEKLGNLTAYINGIKSSKDKETEALSVFTNIAKDSQVIGMVTRGITSMEEMASQKVDWKPLKDLSAAIKVMKKMNPADVKKLEALAGLENEWKRIKGEVGTFINSVKPVNSTKLSDYSGIFQAAKSVNGLKTNLSAIISSVETLKSRLPSRRKRAATGLTGAQLDKLLALLRPLQIYDPTIYSAAFDASAKSLQALVDSFTEYGKILAKPPPPKPPAPSPGGAAPRQGAAKPSSQNAPESISLWPYIAIGVIILLAIAGLGIFFGLRWWSKKQVKSDLVLDPAPTKTIIAILPDAVKYICDRDRRYSDFRRNESTFDFMKFFKTSYENKVANMQSPEVSDLVKKHEMDLRVANPLIEKTRVILKGYKKQFNDNFLHANYVTCPDGMRFILMQSPQCEILEPKPAKEKEKYTEMTPRRNSTIEKFWWMIRQEKVEQVVMTCDFLERNRETGLFFENCSKYYPMKVDTELTFKGITVKCTNMVKVDGIERRTLCITFGDGVQLTVTHNLMSSWTYLNTQKTTISIISLIQYLNKCKGAPIVIHDHDGISRSATIPASIIGYQKIAETSGAFVLTDVIDYIREHRALAISTPGELSYIDAVIVRLLAIQFKDQFSKEQTEMCKSIAIFFSVYSPRVHETILDGLQKKTGGDKLPEIVVPTKERSFMTLASSLHSLKDEKSDKEEDNVVQRV</sequence>
<dbReference type="PhylomeDB" id="C3JXD8"/>
<proteinExistence type="evidence at protein level"/>